<keyword evidence="5 11" id="KW-1003">Cell membrane</keyword>
<organism evidence="12 13">
    <name type="scientific">Candidatus Providencia siddallii</name>
    <dbReference type="NCBI Taxonomy" id="1715285"/>
    <lineage>
        <taxon>Bacteria</taxon>
        <taxon>Pseudomonadati</taxon>
        <taxon>Pseudomonadota</taxon>
        <taxon>Gammaproteobacteria</taxon>
        <taxon>Enterobacterales</taxon>
        <taxon>Morganellaceae</taxon>
        <taxon>Providencia</taxon>
    </lineage>
</organism>
<comment type="subcellular location">
    <subcellularLocation>
        <location evidence="1 11">Cell membrane</location>
        <topology evidence="1 11">Multi-pass membrane protein</topology>
    </subcellularLocation>
</comment>
<evidence type="ECO:0000256" key="2">
    <source>
        <dbReference type="ARBA" id="ARBA00008445"/>
    </source>
</evidence>
<dbReference type="PRINTS" id="PR01651">
    <property type="entry name" value="SECGEXPORT"/>
</dbReference>
<protein>
    <recommendedName>
        <fullName evidence="3 11">Protein-export membrane protein SecG</fullName>
    </recommendedName>
</protein>
<comment type="similarity">
    <text evidence="2 11">Belongs to the SecG family.</text>
</comment>
<comment type="caution">
    <text evidence="11">Lacks conserved residue(s) required for the propagation of feature annotation.</text>
</comment>
<evidence type="ECO:0000256" key="4">
    <source>
        <dbReference type="ARBA" id="ARBA00022448"/>
    </source>
</evidence>
<keyword evidence="7 11" id="KW-0653">Protein transport</keyword>
<keyword evidence="10 11" id="KW-0472">Membrane</keyword>
<evidence type="ECO:0000256" key="6">
    <source>
        <dbReference type="ARBA" id="ARBA00022692"/>
    </source>
</evidence>
<dbReference type="InterPro" id="IPR004692">
    <property type="entry name" value="SecG"/>
</dbReference>
<keyword evidence="13" id="KW-1185">Reference proteome</keyword>
<keyword evidence="6 11" id="KW-0812">Transmembrane</keyword>
<dbReference type="PANTHER" id="PTHR34182:SF1">
    <property type="entry name" value="PROTEIN-EXPORT MEMBRANE PROTEIN SECG"/>
    <property type="match status" value="1"/>
</dbReference>
<evidence type="ECO:0000256" key="5">
    <source>
        <dbReference type="ARBA" id="ARBA00022475"/>
    </source>
</evidence>
<evidence type="ECO:0000313" key="13">
    <source>
        <dbReference type="Proteomes" id="UP001497533"/>
    </source>
</evidence>
<keyword evidence="4 11" id="KW-0813">Transport</keyword>
<keyword evidence="8 11" id="KW-1133">Transmembrane helix</keyword>
<evidence type="ECO:0000256" key="9">
    <source>
        <dbReference type="ARBA" id="ARBA00023010"/>
    </source>
</evidence>
<keyword evidence="9 11" id="KW-0811">Translocation</keyword>
<evidence type="ECO:0000256" key="7">
    <source>
        <dbReference type="ARBA" id="ARBA00022927"/>
    </source>
</evidence>
<feature type="transmembrane region" description="Helical" evidence="11">
    <location>
        <begin position="56"/>
        <end position="77"/>
    </location>
</feature>
<evidence type="ECO:0000256" key="11">
    <source>
        <dbReference type="RuleBase" id="RU365087"/>
    </source>
</evidence>
<dbReference type="NCBIfam" id="TIGR00810">
    <property type="entry name" value="secG"/>
    <property type="match status" value="1"/>
</dbReference>
<evidence type="ECO:0000313" key="12">
    <source>
        <dbReference type="EMBL" id="CAL1329370.1"/>
    </source>
</evidence>
<sequence>MYTFFLIAYLLIAICLISLIMLQQGKNSDMCSSGAISSTTLFGSSGSDNFITKTTGILATIFFIINLIIVNITANVFNVKNKKWENISESTKNFKNIKTYENINDIPK</sequence>
<dbReference type="PANTHER" id="PTHR34182">
    <property type="entry name" value="PROTEIN-EXPORT MEMBRANE PROTEIN SECG"/>
    <property type="match status" value="1"/>
</dbReference>
<dbReference type="EMBL" id="OZ034688">
    <property type="protein sequence ID" value="CAL1329370.1"/>
    <property type="molecule type" value="Genomic_DNA"/>
</dbReference>
<dbReference type="Pfam" id="PF03840">
    <property type="entry name" value="SecG"/>
    <property type="match status" value="1"/>
</dbReference>
<evidence type="ECO:0000256" key="10">
    <source>
        <dbReference type="ARBA" id="ARBA00023136"/>
    </source>
</evidence>
<reference evidence="12" key="1">
    <citation type="submission" date="2024-04" db="EMBL/GenBank/DDBJ databases">
        <authorList>
            <person name="Manzano-Marin A."/>
            <person name="Manzano-Marin A."/>
            <person name="Alejandro Manzano Marin A."/>
        </authorList>
    </citation>
    <scope>NUCLEOTIDE SEQUENCE [LARGE SCALE GENOMIC DNA]</scope>
    <source>
        <strain evidence="12">TABTEA</strain>
    </source>
</reference>
<dbReference type="RefSeq" id="WP_341764838.1">
    <property type="nucleotide sequence ID" value="NZ_OZ034688.1"/>
</dbReference>
<evidence type="ECO:0000256" key="3">
    <source>
        <dbReference type="ARBA" id="ARBA00017876"/>
    </source>
</evidence>
<dbReference type="Proteomes" id="UP001497533">
    <property type="component" value="Chromosome"/>
</dbReference>
<evidence type="ECO:0000256" key="1">
    <source>
        <dbReference type="ARBA" id="ARBA00004651"/>
    </source>
</evidence>
<comment type="function">
    <text evidence="11">Involved in protein export. Participates in an early event of protein translocation.</text>
</comment>
<evidence type="ECO:0000256" key="8">
    <source>
        <dbReference type="ARBA" id="ARBA00022989"/>
    </source>
</evidence>
<name>A0ABM9NPF9_9GAMM</name>
<accession>A0ABM9NPF9</accession>
<proteinExistence type="inferred from homology"/>
<gene>
    <name evidence="12" type="primary">secG</name>
    <name evidence="12" type="ORF">PRHACTZTBTEA_452</name>
</gene>